<dbReference type="Proteomes" id="UP001234880">
    <property type="component" value="Unassembled WGS sequence"/>
</dbReference>
<accession>A0ABT9KV90</accession>
<gene>
    <name evidence="2" type="ORF">JOF35_004636</name>
</gene>
<feature type="compositionally biased region" description="Polar residues" evidence="1">
    <location>
        <begin position="65"/>
        <end position="75"/>
    </location>
</feature>
<evidence type="ECO:0000313" key="2">
    <source>
        <dbReference type="EMBL" id="MDP9612359.1"/>
    </source>
</evidence>
<sequence length="213" mass="21981">MSESYRNRTIGWTAGAALVAAVVGVTGCSNDTDSAAEKKPTASSSTANGAKETQKERASDDPAASQPSGTRQTTAEGAVAAWVTAVIENRPKQACLVMAEPATGSSPARVGTPSLCNGNTPEARKMRDGIGRFHASFTPKRSTGDPKVEVARAPVTGGRAVVPAEKVTVDGQTLDKVILSNSTGLKSGQLDVKMESTKIGGAWYVTNLDFNVG</sequence>
<comment type="caution">
    <text evidence="2">The sequence shown here is derived from an EMBL/GenBank/DDBJ whole genome shotgun (WGS) entry which is preliminary data.</text>
</comment>
<evidence type="ECO:0000313" key="3">
    <source>
        <dbReference type="Proteomes" id="UP001234880"/>
    </source>
</evidence>
<keyword evidence="3" id="KW-1185">Reference proteome</keyword>
<evidence type="ECO:0000256" key="1">
    <source>
        <dbReference type="SAM" id="MobiDB-lite"/>
    </source>
</evidence>
<organism evidence="2 3">
    <name type="scientific">Streptomyces demainii</name>
    <dbReference type="NCBI Taxonomy" id="588122"/>
    <lineage>
        <taxon>Bacteria</taxon>
        <taxon>Bacillati</taxon>
        <taxon>Actinomycetota</taxon>
        <taxon>Actinomycetes</taxon>
        <taxon>Kitasatosporales</taxon>
        <taxon>Streptomycetaceae</taxon>
        <taxon>Streptomyces</taxon>
    </lineage>
</organism>
<name>A0ABT9KV90_9ACTN</name>
<dbReference type="PROSITE" id="PS51257">
    <property type="entry name" value="PROKAR_LIPOPROTEIN"/>
    <property type="match status" value="1"/>
</dbReference>
<reference evidence="2 3" key="1">
    <citation type="submission" date="2023-07" db="EMBL/GenBank/DDBJ databases">
        <title>Sequencing the genomes of 1000 actinobacteria strains.</title>
        <authorList>
            <person name="Klenk H.-P."/>
        </authorList>
    </citation>
    <scope>NUCLEOTIDE SEQUENCE [LARGE SCALE GENOMIC DNA]</scope>
    <source>
        <strain evidence="2 3">DSM 41600</strain>
    </source>
</reference>
<feature type="region of interest" description="Disordered" evidence="1">
    <location>
        <begin position="29"/>
        <end position="75"/>
    </location>
</feature>
<dbReference type="RefSeq" id="WP_307111052.1">
    <property type="nucleotide sequence ID" value="NZ_JAURUE010000001.1"/>
</dbReference>
<protein>
    <recommendedName>
        <fullName evidence="4">Lipoprotein</fullName>
    </recommendedName>
</protein>
<proteinExistence type="predicted"/>
<dbReference type="EMBL" id="JAURUE010000001">
    <property type="protein sequence ID" value="MDP9612359.1"/>
    <property type="molecule type" value="Genomic_DNA"/>
</dbReference>
<evidence type="ECO:0008006" key="4">
    <source>
        <dbReference type="Google" id="ProtNLM"/>
    </source>
</evidence>